<evidence type="ECO:0000313" key="1">
    <source>
        <dbReference type="EMBL" id="KCW76261.1"/>
    </source>
</evidence>
<dbReference type="InParanoid" id="A0A059CDI9"/>
<dbReference type="AlphaFoldDB" id="A0A059CDI9"/>
<sequence>MTESISKVSIYTAARQSILQRTENRTYTGQWTDQSPTTEYATKLHPNLGPQETNIKLEIERSREVSLQDWTHTILY</sequence>
<dbReference type="EMBL" id="KK198756">
    <property type="protein sequence ID" value="KCW76261.1"/>
    <property type="molecule type" value="Genomic_DNA"/>
</dbReference>
<protein>
    <submittedName>
        <fullName evidence="1">Uncharacterized protein</fullName>
    </submittedName>
</protein>
<reference evidence="1" key="1">
    <citation type="submission" date="2013-07" db="EMBL/GenBank/DDBJ databases">
        <title>The genome of Eucalyptus grandis.</title>
        <authorList>
            <person name="Schmutz J."/>
            <person name="Hayes R."/>
            <person name="Myburg A."/>
            <person name="Tuskan G."/>
            <person name="Grattapaglia D."/>
            <person name="Rokhsar D.S."/>
        </authorList>
    </citation>
    <scope>NUCLEOTIDE SEQUENCE</scope>
    <source>
        <tissue evidence="1">Leaf extractions</tissue>
    </source>
</reference>
<organism evidence="1">
    <name type="scientific">Eucalyptus grandis</name>
    <name type="common">Flooded gum</name>
    <dbReference type="NCBI Taxonomy" id="71139"/>
    <lineage>
        <taxon>Eukaryota</taxon>
        <taxon>Viridiplantae</taxon>
        <taxon>Streptophyta</taxon>
        <taxon>Embryophyta</taxon>
        <taxon>Tracheophyta</taxon>
        <taxon>Spermatophyta</taxon>
        <taxon>Magnoliopsida</taxon>
        <taxon>eudicotyledons</taxon>
        <taxon>Gunneridae</taxon>
        <taxon>Pentapetalae</taxon>
        <taxon>rosids</taxon>
        <taxon>malvids</taxon>
        <taxon>Myrtales</taxon>
        <taxon>Myrtaceae</taxon>
        <taxon>Myrtoideae</taxon>
        <taxon>Eucalypteae</taxon>
        <taxon>Eucalyptus</taxon>
    </lineage>
</organism>
<name>A0A059CDI9_EUCGR</name>
<dbReference type="Gramene" id="KCW76261">
    <property type="protein sequence ID" value="KCW76261"/>
    <property type="gene ID" value="EUGRSUZ_D00637"/>
</dbReference>
<proteinExistence type="predicted"/>
<accession>A0A059CDI9</accession>
<gene>
    <name evidence="1" type="ORF">EUGRSUZ_D00637</name>
</gene>